<evidence type="ECO:0000256" key="2">
    <source>
        <dbReference type="ARBA" id="ARBA00022670"/>
    </source>
</evidence>
<keyword evidence="4 6" id="KW-0378">Hydrolase</keyword>
<organism evidence="10">
    <name type="scientific">Populus davidiana</name>
    <dbReference type="NCBI Taxonomy" id="266767"/>
    <lineage>
        <taxon>Eukaryota</taxon>
        <taxon>Viridiplantae</taxon>
        <taxon>Streptophyta</taxon>
        <taxon>Embryophyta</taxon>
        <taxon>Tracheophyta</taxon>
        <taxon>Spermatophyta</taxon>
        <taxon>Magnoliopsida</taxon>
        <taxon>eudicotyledons</taxon>
        <taxon>Gunneridae</taxon>
        <taxon>Pentapetalae</taxon>
        <taxon>rosids</taxon>
        <taxon>fabids</taxon>
        <taxon>Malpighiales</taxon>
        <taxon>Salicaceae</taxon>
        <taxon>Saliceae</taxon>
        <taxon>Populus</taxon>
    </lineage>
</organism>
<dbReference type="PROSITE" id="PS00141">
    <property type="entry name" value="ASP_PROTEASE"/>
    <property type="match status" value="2"/>
</dbReference>
<dbReference type="InterPro" id="IPR001969">
    <property type="entry name" value="Aspartic_peptidase_AS"/>
</dbReference>
<feature type="compositionally biased region" description="Polar residues" evidence="7">
    <location>
        <begin position="27"/>
        <end position="50"/>
    </location>
</feature>
<proteinExistence type="inferred from homology"/>
<evidence type="ECO:0000256" key="3">
    <source>
        <dbReference type="ARBA" id="ARBA00022750"/>
    </source>
</evidence>
<dbReference type="InterPro" id="IPR032799">
    <property type="entry name" value="TAXi_C"/>
</dbReference>
<dbReference type="GO" id="GO:0006508">
    <property type="term" value="P:proteolysis"/>
    <property type="evidence" value="ECO:0007669"/>
    <property type="project" value="UniProtKB-KW"/>
</dbReference>
<feature type="domain" description="Peptidase A1" evidence="9">
    <location>
        <begin position="203"/>
        <end position="560"/>
    </location>
</feature>
<dbReference type="PANTHER" id="PTHR13683">
    <property type="entry name" value="ASPARTYL PROTEASES"/>
    <property type="match status" value="1"/>
</dbReference>
<reference evidence="10" key="1">
    <citation type="submission" date="2020-03" db="EMBL/GenBank/DDBJ databases">
        <authorList>
            <person name="Zhang R."/>
        </authorList>
    </citation>
    <scope>NUCLEOTIDE SEQUENCE</scope>
</reference>
<comment type="similarity">
    <text evidence="1 6">Belongs to the peptidase A1 family.</text>
</comment>
<dbReference type="PROSITE" id="PS51767">
    <property type="entry name" value="PEPTIDASE_A1"/>
    <property type="match status" value="1"/>
</dbReference>
<feature type="transmembrane region" description="Helical" evidence="8">
    <location>
        <begin position="87"/>
        <end position="105"/>
    </location>
</feature>
<sequence length="584" mass="64524">MKSDDDQSPQLKGVVIISLPPPDNPSLGKTITAFTLTNNDYPQSHQTPQTHQEDQLPISPPPPPSPSQNSQLQFPSSRLFLGTPRRLLSFVFISLFALAIYSSLFTNTFQELKSNNNDDDDDDQKPKSFVFPLYHKLGVREIPLNDLENHLRRFVYKENLVASVDHLNGPHKISKLASSNAAAAMDSSAIFPVRGNLHPDGLYFTYMLVGSPPQPYYLDFDTGSDLTWIQCDAPCTSCAKGANAWYKPRRGNIVPPKDLLCMEVQRNQKAGYCETCDQCDYEIEYADHSSSMGVLATDKLLLMVANGSQAKLNFIFGCAYDQQGLLLKTLVKTDGILGLSRAKVSLPSQLASQGIINNVIGHCLTTDVGGGGYMFLGDDFVPRWGMAWVPMLDSPSMEFYHTEVVKLNYGSSPLSLGGMESRAKHILFDSGSSYTYFPKEAYSELVASLNEVSGAGLVQSTSDTTLPLCWRANFPIRSVKDVKKFFKTLTFEFGTKWLVISTKFRIPPEGYLMISDKGNVCLGILDGSKVHDGSTIILGDVSLRGQLVVYDNVNKKIGWTPSECAKPKRSDSLQFFDGLPFFDG</sequence>
<keyword evidence="3 6" id="KW-0064">Aspartyl protease</keyword>
<evidence type="ECO:0000256" key="1">
    <source>
        <dbReference type="ARBA" id="ARBA00007447"/>
    </source>
</evidence>
<evidence type="ECO:0000256" key="8">
    <source>
        <dbReference type="SAM" id="Phobius"/>
    </source>
</evidence>
<evidence type="ECO:0000313" key="10">
    <source>
        <dbReference type="EMBL" id="NUU83231.1"/>
    </source>
</evidence>
<evidence type="ECO:0000256" key="4">
    <source>
        <dbReference type="ARBA" id="ARBA00022801"/>
    </source>
</evidence>
<dbReference type="EMBL" id="GILB01002898">
    <property type="protein sequence ID" value="NUU83231.1"/>
    <property type="molecule type" value="Transcribed_RNA"/>
</dbReference>
<dbReference type="InterPro" id="IPR001461">
    <property type="entry name" value="Aspartic_peptidase_A1"/>
</dbReference>
<dbReference type="GO" id="GO:0004190">
    <property type="term" value="F:aspartic-type endopeptidase activity"/>
    <property type="evidence" value="ECO:0007669"/>
    <property type="project" value="UniProtKB-KW"/>
</dbReference>
<name>A0A6M2EEH5_9ROSI</name>
<dbReference type="PRINTS" id="PR00792">
    <property type="entry name" value="PEPSIN"/>
</dbReference>
<dbReference type="InterPro" id="IPR021109">
    <property type="entry name" value="Peptidase_aspartic_dom_sf"/>
</dbReference>
<keyword evidence="8" id="KW-0472">Membrane</keyword>
<feature type="active site" evidence="5">
    <location>
        <position position="221"/>
    </location>
</feature>
<keyword evidence="8" id="KW-1133">Transmembrane helix</keyword>
<dbReference type="PANTHER" id="PTHR13683:SF316">
    <property type="entry name" value="ASPARTYL PROTEASE APCB1"/>
    <property type="match status" value="1"/>
</dbReference>
<feature type="active site" evidence="5">
    <location>
        <position position="429"/>
    </location>
</feature>
<evidence type="ECO:0000256" key="5">
    <source>
        <dbReference type="PIRSR" id="PIRSR601461-1"/>
    </source>
</evidence>
<dbReference type="Pfam" id="PF14543">
    <property type="entry name" value="TAXi_N"/>
    <property type="match status" value="1"/>
</dbReference>
<keyword evidence="2 6" id="KW-0645">Protease</keyword>
<dbReference type="Gene3D" id="2.40.70.10">
    <property type="entry name" value="Acid Proteases"/>
    <property type="match status" value="2"/>
</dbReference>
<dbReference type="SUPFAM" id="SSF50630">
    <property type="entry name" value="Acid proteases"/>
    <property type="match status" value="1"/>
</dbReference>
<dbReference type="FunFam" id="2.40.70.10:FF:000015">
    <property type="entry name" value="Aspartyl protease family protein"/>
    <property type="match status" value="1"/>
</dbReference>
<evidence type="ECO:0000256" key="7">
    <source>
        <dbReference type="SAM" id="MobiDB-lite"/>
    </source>
</evidence>
<accession>A0A6M2EEH5</accession>
<evidence type="ECO:0000259" key="9">
    <source>
        <dbReference type="PROSITE" id="PS51767"/>
    </source>
</evidence>
<evidence type="ECO:0000256" key="6">
    <source>
        <dbReference type="RuleBase" id="RU000454"/>
    </source>
</evidence>
<protein>
    <recommendedName>
        <fullName evidence="9">Peptidase A1 domain-containing protein</fullName>
    </recommendedName>
</protein>
<dbReference type="InterPro" id="IPR032861">
    <property type="entry name" value="TAXi_N"/>
</dbReference>
<keyword evidence="8" id="KW-0812">Transmembrane</keyword>
<dbReference type="InterPro" id="IPR033121">
    <property type="entry name" value="PEPTIDASE_A1"/>
</dbReference>
<feature type="region of interest" description="Disordered" evidence="7">
    <location>
        <begin position="1"/>
        <end position="73"/>
    </location>
</feature>
<dbReference type="AlphaFoldDB" id="A0A6M2EEH5"/>
<dbReference type="Pfam" id="PF14541">
    <property type="entry name" value="TAXi_C"/>
    <property type="match status" value="1"/>
</dbReference>